<reference evidence="1 2" key="1">
    <citation type="submission" date="2016-07" db="EMBL/GenBank/DDBJ databases">
        <authorList>
            <consortium name="Pathogen Informatics"/>
        </authorList>
    </citation>
    <scope>NUCLEOTIDE SEQUENCE [LARGE SCALE GENOMIC DNA]</scope>
</reference>
<evidence type="ECO:0000313" key="2">
    <source>
        <dbReference type="Proteomes" id="UP000305196"/>
    </source>
</evidence>
<name>A0A1G4E254_PLAVI</name>
<dbReference type="VEuPathDB" id="PlasmoDB:PVPAM_050007400"/>
<accession>A0A1G4E254</accession>
<organism evidence="1 2">
    <name type="scientific">Plasmodium vivax</name>
    <name type="common">malaria parasite P. vivax</name>
    <dbReference type="NCBI Taxonomy" id="5855"/>
    <lineage>
        <taxon>Eukaryota</taxon>
        <taxon>Sar</taxon>
        <taxon>Alveolata</taxon>
        <taxon>Apicomplexa</taxon>
        <taxon>Aconoidasida</taxon>
        <taxon>Haemosporida</taxon>
        <taxon>Plasmodiidae</taxon>
        <taxon>Plasmodium</taxon>
        <taxon>Plasmodium (Plasmodium)</taxon>
    </lineage>
</organism>
<gene>
    <name evidence="1" type="ORF">PVC01_000013700</name>
</gene>
<dbReference type="VEuPathDB" id="PlasmoDB:PVW1_140086900"/>
<dbReference type="EMBL" id="FLYI01000002">
    <property type="protein sequence ID" value="SCA59573.1"/>
    <property type="molecule type" value="Genomic_DNA"/>
</dbReference>
<protein>
    <submittedName>
        <fullName evidence="1">VIR protein</fullName>
    </submittedName>
</protein>
<proteinExistence type="predicted"/>
<dbReference type="VEuPathDB" id="PlasmoDB:PVX_103665"/>
<dbReference type="Proteomes" id="UP000305196">
    <property type="component" value="Unassembled WGS sequence"/>
</dbReference>
<dbReference type="AlphaFoldDB" id="A0A1G4E254"/>
<dbReference type="InterPro" id="IPR008780">
    <property type="entry name" value="Plasmodium_Vir"/>
</dbReference>
<sequence>MGYRSLSTDFSKLFLSAKNDLYSEKFYEAMDFGSEDLHIYNGICNDIKVSNQEKEGMKLICRKYLRFLDTSKSWGEGVSGYDVSLLLNYWLYDKLTHIYRGTRSNSIDVGFGALQLIWSTFKPSRSEEEYYKKCKPELDMVNHTEWKKRKELYDYCINYELISRTCPYYGDQCLQYCDYIEKTKERGIYDHFENICSNGDGNCPHFYSICEKYNPKTVLNTLKCPERVKAQEKLTRGDGDMNQLQKQEAAASAHGTEETHETSEIGIKVTNSVLGAAPVLLTATALYRYTPLGPWIRRLRGGRTNSMNSMDAFSSYTQEAGNMFSENSENYISYQPI</sequence>
<dbReference type="VEuPathDB" id="PlasmoDB:PVP01_0004880"/>
<dbReference type="Pfam" id="PF05795">
    <property type="entry name" value="Plasmodium_Vir"/>
    <property type="match status" value="1"/>
</dbReference>
<evidence type="ECO:0000313" key="1">
    <source>
        <dbReference type="EMBL" id="SCA59573.1"/>
    </source>
</evidence>